<protein>
    <recommendedName>
        <fullName evidence="6">PDZ domain-containing protein</fullName>
    </recommendedName>
</protein>
<reference evidence="7" key="1">
    <citation type="journal article" date="2014" name="Front. Microbiol.">
        <title>High frequency of phylogenetically diverse reductive dehalogenase-homologous genes in deep subseafloor sedimentary metagenomes.</title>
        <authorList>
            <person name="Kawai M."/>
            <person name="Futagami T."/>
            <person name="Toyoda A."/>
            <person name="Takaki Y."/>
            <person name="Nishi S."/>
            <person name="Hori S."/>
            <person name="Arai W."/>
            <person name="Tsubouchi T."/>
            <person name="Morono Y."/>
            <person name="Uchiyama I."/>
            <person name="Ito T."/>
            <person name="Fujiyama A."/>
            <person name="Inagaki F."/>
            <person name="Takami H."/>
        </authorList>
    </citation>
    <scope>NUCLEOTIDE SEQUENCE</scope>
    <source>
        <strain evidence="7">Expedition CK06-06</strain>
    </source>
</reference>
<dbReference type="GO" id="GO:0004175">
    <property type="term" value="F:endopeptidase activity"/>
    <property type="evidence" value="ECO:0007669"/>
    <property type="project" value="TreeGrafter"/>
</dbReference>
<dbReference type="FunFam" id="2.30.42.10:FF:000063">
    <property type="entry name" value="Peptidase, S41 family"/>
    <property type="match status" value="1"/>
</dbReference>
<keyword evidence="5" id="KW-0812">Transmembrane</keyword>
<keyword evidence="5" id="KW-1133">Transmembrane helix</keyword>
<feature type="domain" description="PDZ" evidence="6">
    <location>
        <begin position="115"/>
        <end position="184"/>
    </location>
</feature>
<dbReference type="GO" id="GO:0007165">
    <property type="term" value="P:signal transduction"/>
    <property type="evidence" value="ECO:0007669"/>
    <property type="project" value="TreeGrafter"/>
</dbReference>
<dbReference type="EMBL" id="BARV01002173">
    <property type="protein sequence ID" value="GAH90223.1"/>
    <property type="molecule type" value="Genomic_DNA"/>
</dbReference>
<dbReference type="InterPro" id="IPR036034">
    <property type="entry name" value="PDZ_sf"/>
</dbReference>
<evidence type="ECO:0000256" key="3">
    <source>
        <dbReference type="ARBA" id="ARBA00022801"/>
    </source>
</evidence>
<sequence>MKKNVLRVVIAVIVVIFTFSTGLWVGISFDSFKKYVFNVNQNSTSEDNGDGGFLEDISESIKRNFSVKPIEEAINLISESALVERSKDELLKAAVEGILSVLDDKHTEYFTAEEYEKIMESYSGTMSGIGVIVTLDNTGQVVVVRTLSDTPACRAGIVEGDIITEVDGMDIKDMALEKVVTMIRGEEGTEVNLKIYRPEDNGIIEVTVTRARFDVPNLISDIFEEDVGYIQYFDFQD</sequence>
<proteinExistence type="inferred from homology"/>
<dbReference type="PANTHER" id="PTHR32060:SF30">
    <property type="entry name" value="CARBOXY-TERMINAL PROCESSING PROTEASE CTPA"/>
    <property type="match status" value="1"/>
</dbReference>
<dbReference type="InterPro" id="IPR001478">
    <property type="entry name" value="PDZ"/>
</dbReference>
<evidence type="ECO:0000256" key="2">
    <source>
        <dbReference type="ARBA" id="ARBA00022670"/>
    </source>
</evidence>
<feature type="transmembrane region" description="Helical" evidence="5">
    <location>
        <begin position="6"/>
        <end position="27"/>
    </location>
</feature>
<dbReference type="InterPro" id="IPR029045">
    <property type="entry name" value="ClpP/crotonase-like_dom_sf"/>
</dbReference>
<dbReference type="GO" id="GO:0030288">
    <property type="term" value="C:outer membrane-bounded periplasmic space"/>
    <property type="evidence" value="ECO:0007669"/>
    <property type="project" value="TreeGrafter"/>
</dbReference>
<dbReference type="Pfam" id="PF17820">
    <property type="entry name" value="PDZ_6"/>
    <property type="match status" value="1"/>
</dbReference>
<evidence type="ECO:0000256" key="5">
    <source>
        <dbReference type="SAM" id="Phobius"/>
    </source>
</evidence>
<feature type="non-terminal residue" evidence="7">
    <location>
        <position position="237"/>
    </location>
</feature>
<evidence type="ECO:0000256" key="4">
    <source>
        <dbReference type="ARBA" id="ARBA00022825"/>
    </source>
</evidence>
<keyword evidence="5" id="KW-0472">Membrane</keyword>
<dbReference type="SUPFAM" id="SSF50156">
    <property type="entry name" value="PDZ domain-like"/>
    <property type="match status" value="1"/>
</dbReference>
<dbReference type="Gene3D" id="3.30.750.44">
    <property type="match status" value="1"/>
</dbReference>
<dbReference type="GO" id="GO:0006508">
    <property type="term" value="P:proteolysis"/>
    <property type="evidence" value="ECO:0007669"/>
    <property type="project" value="UniProtKB-KW"/>
</dbReference>
<dbReference type="AlphaFoldDB" id="X1L7S9"/>
<dbReference type="InterPro" id="IPR041489">
    <property type="entry name" value="PDZ_6"/>
</dbReference>
<keyword evidence="3" id="KW-0378">Hydrolase</keyword>
<dbReference type="Gene3D" id="2.30.42.10">
    <property type="match status" value="1"/>
</dbReference>
<dbReference type="GO" id="GO:0008236">
    <property type="term" value="F:serine-type peptidase activity"/>
    <property type="evidence" value="ECO:0007669"/>
    <property type="project" value="UniProtKB-KW"/>
</dbReference>
<evidence type="ECO:0000259" key="6">
    <source>
        <dbReference type="PROSITE" id="PS50106"/>
    </source>
</evidence>
<dbReference type="PROSITE" id="PS50106">
    <property type="entry name" value="PDZ"/>
    <property type="match status" value="1"/>
</dbReference>
<organism evidence="7">
    <name type="scientific">marine sediment metagenome</name>
    <dbReference type="NCBI Taxonomy" id="412755"/>
    <lineage>
        <taxon>unclassified sequences</taxon>
        <taxon>metagenomes</taxon>
        <taxon>ecological metagenomes</taxon>
    </lineage>
</organism>
<accession>X1L7S9</accession>
<gene>
    <name evidence="7" type="ORF">S06H3_05769</name>
</gene>
<keyword evidence="2" id="KW-0645">Protease</keyword>
<name>X1L7S9_9ZZZZ</name>
<dbReference type="CDD" id="cd06782">
    <property type="entry name" value="cpPDZ_CPP-like"/>
    <property type="match status" value="1"/>
</dbReference>
<keyword evidence="4" id="KW-0720">Serine protease</keyword>
<comment type="caution">
    <text evidence="7">The sequence shown here is derived from an EMBL/GenBank/DDBJ whole genome shotgun (WGS) entry which is preliminary data.</text>
</comment>
<comment type="similarity">
    <text evidence="1">Belongs to the peptidase S41A family.</text>
</comment>
<dbReference type="PANTHER" id="PTHR32060">
    <property type="entry name" value="TAIL-SPECIFIC PROTEASE"/>
    <property type="match status" value="1"/>
</dbReference>
<dbReference type="SUPFAM" id="SSF52096">
    <property type="entry name" value="ClpP/crotonase"/>
    <property type="match status" value="1"/>
</dbReference>
<dbReference type="SMART" id="SM00228">
    <property type="entry name" value="PDZ"/>
    <property type="match status" value="1"/>
</dbReference>
<evidence type="ECO:0000256" key="1">
    <source>
        <dbReference type="ARBA" id="ARBA00009179"/>
    </source>
</evidence>
<evidence type="ECO:0000313" key="7">
    <source>
        <dbReference type="EMBL" id="GAH90223.1"/>
    </source>
</evidence>